<evidence type="ECO:0000256" key="6">
    <source>
        <dbReference type="ARBA" id="ARBA00023136"/>
    </source>
</evidence>
<evidence type="ECO:0000256" key="9">
    <source>
        <dbReference type="SAM" id="Phobius"/>
    </source>
</evidence>
<evidence type="ECO:0000256" key="5">
    <source>
        <dbReference type="ARBA" id="ARBA00022989"/>
    </source>
</evidence>
<evidence type="ECO:0000256" key="3">
    <source>
        <dbReference type="ARBA" id="ARBA00022618"/>
    </source>
</evidence>
<evidence type="ECO:0000313" key="11">
    <source>
        <dbReference type="EMBL" id="MFC3965981.1"/>
    </source>
</evidence>
<dbReference type="PANTHER" id="PTHR37820:SF1">
    <property type="entry name" value="CELL DIVISION PROTEIN FTSQ"/>
    <property type="match status" value="1"/>
</dbReference>
<organism evidence="11 12">
    <name type="scientific">Nocardia jiangsuensis</name>
    <dbReference type="NCBI Taxonomy" id="1691563"/>
    <lineage>
        <taxon>Bacteria</taxon>
        <taxon>Bacillati</taxon>
        <taxon>Actinomycetota</taxon>
        <taxon>Actinomycetes</taxon>
        <taxon>Mycobacteriales</taxon>
        <taxon>Nocardiaceae</taxon>
        <taxon>Nocardia</taxon>
    </lineage>
</organism>
<keyword evidence="6 9" id="KW-0472">Membrane</keyword>
<gene>
    <name evidence="11" type="ORF">ACFO0B_28665</name>
</gene>
<dbReference type="EMBL" id="JBHSAX010000033">
    <property type="protein sequence ID" value="MFC3965981.1"/>
    <property type="molecule type" value="Genomic_DNA"/>
</dbReference>
<comment type="caution">
    <text evidence="11">The sequence shown here is derived from an EMBL/GenBank/DDBJ whole genome shotgun (WGS) entry which is preliminary data.</text>
</comment>
<dbReference type="RefSeq" id="WP_378616332.1">
    <property type="nucleotide sequence ID" value="NZ_JBHSAX010000033.1"/>
</dbReference>
<protein>
    <submittedName>
        <fullName evidence="11">Cell division protein FtsQ/DivIB</fullName>
    </submittedName>
</protein>
<comment type="subcellular location">
    <subcellularLocation>
        <location evidence="1">Membrane</location>
    </subcellularLocation>
</comment>
<feature type="domain" description="POTRA" evidence="10">
    <location>
        <begin position="55"/>
        <end position="123"/>
    </location>
</feature>
<dbReference type="InterPro" id="IPR050487">
    <property type="entry name" value="FtsQ_DivIB"/>
</dbReference>
<dbReference type="GO" id="GO:0051301">
    <property type="term" value="P:cell division"/>
    <property type="evidence" value="ECO:0007669"/>
    <property type="project" value="UniProtKB-KW"/>
</dbReference>
<dbReference type="Gene3D" id="3.10.20.310">
    <property type="entry name" value="membrane protein fhac"/>
    <property type="match status" value="1"/>
</dbReference>
<evidence type="ECO:0000256" key="7">
    <source>
        <dbReference type="ARBA" id="ARBA00023306"/>
    </source>
</evidence>
<dbReference type="PANTHER" id="PTHR37820">
    <property type="entry name" value="CELL DIVISION PROTEIN DIVIB"/>
    <property type="match status" value="1"/>
</dbReference>
<dbReference type="InterPro" id="IPR034746">
    <property type="entry name" value="POTRA"/>
</dbReference>
<reference evidence="12" key="1">
    <citation type="journal article" date="2019" name="Int. J. Syst. Evol. Microbiol.">
        <title>The Global Catalogue of Microorganisms (GCM) 10K type strain sequencing project: providing services to taxonomists for standard genome sequencing and annotation.</title>
        <authorList>
            <consortium name="The Broad Institute Genomics Platform"/>
            <consortium name="The Broad Institute Genome Sequencing Center for Infectious Disease"/>
            <person name="Wu L."/>
            <person name="Ma J."/>
        </authorList>
    </citation>
    <scope>NUCLEOTIDE SEQUENCE [LARGE SCALE GENOMIC DNA]</scope>
    <source>
        <strain evidence="12">CGMCC 4.7330</strain>
    </source>
</reference>
<keyword evidence="5 9" id="KW-1133">Transmembrane helix</keyword>
<feature type="transmembrane region" description="Helical" evidence="9">
    <location>
        <begin position="31"/>
        <end position="51"/>
    </location>
</feature>
<feature type="compositionally biased region" description="Low complexity" evidence="8">
    <location>
        <begin position="1"/>
        <end position="11"/>
    </location>
</feature>
<evidence type="ECO:0000259" key="10">
    <source>
        <dbReference type="PROSITE" id="PS51779"/>
    </source>
</evidence>
<proteinExistence type="predicted"/>
<dbReference type="InterPro" id="IPR005548">
    <property type="entry name" value="Cell_div_FtsQ/DivIB_C"/>
</dbReference>
<name>A0ABV8E111_9NOCA</name>
<dbReference type="Pfam" id="PF03799">
    <property type="entry name" value="FtsQ_DivIB_C"/>
    <property type="match status" value="1"/>
</dbReference>
<accession>A0ABV8E111</accession>
<evidence type="ECO:0000313" key="12">
    <source>
        <dbReference type="Proteomes" id="UP001595696"/>
    </source>
</evidence>
<keyword evidence="7" id="KW-0131">Cell cycle</keyword>
<sequence>MPAWPGRFAARPGRRRPRAPRPAGRRGLPGVPARVALGVAVLVAVVAVAYFTPVFAVRTVRVDGAAAVPEDQVRAELGVPDGLSMLRIDTTAMAARVASIPKISTARVQRVFPSTVLVTVRERTPVLWFTGPGGAHLVDAESIEYAVEPAPAGVPELAAAGAAPAIRRVAVTVLTALPPALTAEVAKVEARSASDIVLTLRDGRTVLWGGAGDAARKAAVVGPLLTREGTIFDVSSPNLVTVR</sequence>
<keyword evidence="3 11" id="KW-0132">Cell division</keyword>
<dbReference type="PROSITE" id="PS51779">
    <property type="entry name" value="POTRA"/>
    <property type="match status" value="1"/>
</dbReference>
<evidence type="ECO:0000256" key="8">
    <source>
        <dbReference type="SAM" id="MobiDB-lite"/>
    </source>
</evidence>
<dbReference type="Proteomes" id="UP001595696">
    <property type="component" value="Unassembled WGS sequence"/>
</dbReference>
<dbReference type="Pfam" id="PF08478">
    <property type="entry name" value="POTRA_1"/>
    <property type="match status" value="1"/>
</dbReference>
<keyword evidence="2" id="KW-1003">Cell membrane</keyword>
<keyword evidence="12" id="KW-1185">Reference proteome</keyword>
<evidence type="ECO:0000256" key="2">
    <source>
        <dbReference type="ARBA" id="ARBA00022475"/>
    </source>
</evidence>
<feature type="region of interest" description="Disordered" evidence="8">
    <location>
        <begin position="1"/>
        <end position="27"/>
    </location>
</feature>
<evidence type="ECO:0000256" key="1">
    <source>
        <dbReference type="ARBA" id="ARBA00004370"/>
    </source>
</evidence>
<evidence type="ECO:0000256" key="4">
    <source>
        <dbReference type="ARBA" id="ARBA00022692"/>
    </source>
</evidence>
<keyword evidence="4 9" id="KW-0812">Transmembrane</keyword>
<dbReference type="InterPro" id="IPR013685">
    <property type="entry name" value="POTRA_FtsQ_type"/>
</dbReference>